<evidence type="ECO:0000256" key="2">
    <source>
        <dbReference type="ARBA" id="ARBA00023242"/>
    </source>
</evidence>
<dbReference type="OrthoDB" id="4934715at2759"/>
<dbReference type="GeneID" id="63839299"/>
<sequence length="617" mass="69280">MCLPKLFHHCRRHKTTKADDWDSRISPSPSDYGSIRVHQSSVSYSGSTHWSAVLDSIAELKSLFIEEDDEQLQDFDPDPVGLQSSFAQPTLLYSGLTHESLSSILQALPERSIVDRLVSRYFNILDMVPGMIHSGQFLREAFTDPAYALPLNGGEYPRQSPQAARTQAEVDLLREKATQCLKLGEYTRGGPYVLETLIIYFLGEVFHKRGVNLGLWIIVGNIVQIALHMGYHRDACHYTNISPFAGEIRRRVWAVILQLDWSFATQLGLPRLIKETHADTLEPRNLYDSDFHEDTAEMPPSRPETEVTPTLYVLAKLRLRAAGLAILDKATVASPRSYDEVLELDGRIEAARETIPPIFKWTGLSSSLGVSSQIIIQRMWLELCIQEMKMMVHRKFLELPYNKDQQYAKPRTACLTAAMKCLDFQQLVNEETQVDGLLYQDRWRISSAVMNTFLLATSILCFYLKTHTGIDGQGGGLGDVASVPLDKIRKLLEKSLVVWSRQSVTSREARKAVAALRYVLGHSDNNARSDSQPSSHEAAPPTTLDGSLMTGFSDLMPDYELLSLGLEPSNMGSSWQTFPANNVDMDVHMDGHDVASWILQKSQILNLIMPLPMVQSL</sequence>
<dbReference type="Proteomes" id="UP000803844">
    <property type="component" value="Unassembled WGS sequence"/>
</dbReference>
<comment type="caution">
    <text evidence="5">The sequence shown here is derived from an EMBL/GenBank/DDBJ whole genome shotgun (WGS) entry which is preliminary data.</text>
</comment>
<dbReference type="EMBL" id="MU032347">
    <property type="protein sequence ID" value="KAF3766268.1"/>
    <property type="molecule type" value="Genomic_DNA"/>
</dbReference>
<evidence type="ECO:0000259" key="4">
    <source>
        <dbReference type="SMART" id="SM00906"/>
    </source>
</evidence>
<dbReference type="CDD" id="cd12148">
    <property type="entry name" value="fungal_TF_MHR"/>
    <property type="match status" value="1"/>
</dbReference>
<dbReference type="GO" id="GO:0008270">
    <property type="term" value="F:zinc ion binding"/>
    <property type="evidence" value="ECO:0007669"/>
    <property type="project" value="InterPro"/>
</dbReference>
<dbReference type="PANTHER" id="PTHR31001:SF74">
    <property type="entry name" value="ZN(II)2CYS6 TRANSCRIPTION FACTOR (EUROFUNG)"/>
    <property type="match status" value="1"/>
</dbReference>
<feature type="domain" description="Xylanolytic transcriptional activator regulatory" evidence="4">
    <location>
        <begin position="215"/>
        <end position="289"/>
    </location>
</feature>
<evidence type="ECO:0000313" key="6">
    <source>
        <dbReference type="Proteomes" id="UP000803844"/>
    </source>
</evidence>
<dbReference type="SMART" id="SM00906">
    <property type="entry name" value="Fungal_trans"/>
    <property type="match status" value="1"/>
</dbReference>
<organism evidence="5 6">
    <name type="scientific">Cryphonectria parasitica (strain ATCC 38755 / EP155)</name>
    <dbReference type="NCBI Taxonomy" id="660469"/>
    <lineage>
        <taxon>Eukaryota</taxon>
        <taxon>Fungi</taxon>
        <taxon>Dikarya</taxon>
        <taxon>Ascomycota</taxon>
        <taxon>Pezizomycotina</taxon>
        <taxon>Sordariomycetes</taxon>
        <taxon>Sordariomycetidae</taxon>
        <taxon>Diaporthales</taxon>
        <taxon>Cryphonectriaceae</taxon>
        <taxon>Cryphonectria-Endothia species complex</taxon>
        <taxon>Cryphonectria</taxon>
    </lineage>
</organism>
<evidence type="ECO:0000313" key="5">
    <source>
        <dbReference type="EMBL" id="KAF3766268.1"/>
    </source>
</evidence>
<dbReference type="InterPro" id="IPR050613">
    <property type="entry name" value="Sec_Metabolite_Reg"/>
</dbReference>
<dbReference type="PANTHER" id="PTHR31001">
    <property type="entry name" value="UNCHARACTERIZED TRANSCRIPTIONAL REGULATORY PROTEIN"/>
    <property type="match status" value="1"/>
</dbReference>
<dbReference type="AlphaFoldDB" id="A0A9P4Y495"/>
<evidence type="ECO:0000256" key="1">
    <source>
        <dbReference type="ARBA" id="ARBA00004123"/>
    </source>
</evidence>
<dbReference type="Pfam" id="PF04082">
    <property type="entry name" value="Fungal_trans"/>
    <property type="match status" value="1"/>
</dbReference>
<dbReference type="RefSeq" id="XP_040777229.1">
    <property type="nucleotide sequence ID" value="XM_040922170.1"/>
</dbReference>
<keyword evidence="2" id="KW-0539">Nucleus</keyword>
<evidence type="ECO:0000256" key="3">
    <source>
        <dbReference type="SAM" id="MobiDB-lite"/>
    </source>
</evidence>
<feature type="region of interest" description="Disordered" evidence="3">
    <location>
        <begin position="524"/>
        <end position="543"/>
    </location>
</feature>
<feature type="compositionally biased region" description="Polar residues" evidence="3">
    <location>
        <begin position="524"/>
        <end position="535"/>
    </location>
</feature>
<proteinExistence type="predicted"/>
<protein>
    <recommendedName>
        <fullName evidence="4">Xylanolytic transcriptional activator regulatory domain-containing protein</fullName>
    </recommendedName>
</protein>
<keyword evidence="6" id="KW-1185">Reference proteome</keyword>
<dbReference type="InterPro" id="IPR007219">
    <property type="entry name" value="XnlR_reg_dom"/>
</dbReference>
<reference evidence="5" key="1">
    <citation type="journal article" date="2020" name="Phytopathology">
        <title>Genome sequence of the chestnut blight fungus Cryphonectria parasitica EP155: A fundamental resource for an archetypical invasive plant pathogen.</title>
        <authorList>
            <person name="Crouch J.A."/>
            <person name="Dawe A."/>
            <person name="Aerts A."/>
            <person name="Barry K."/>
            <person name="Churchill A.C.L."/>
            <person name="Grimwood J."/>
            <person name="Hillman B."/>
            <person name="Milgroom M.G."/>
            <person name="Pangilinan J."/>
            <person name="Smith M."/>
            <person name="Salamov A."/>
            <person name="Schmutz J."/>
            <person name="Yadav J."/>
            <person name="Grigoriev I.V."/>
            <person name="Nuss D."/>
        </authorList>
    </citation>
    <scope>NUCLEOTIDE SEQUENCE</scope>
    <source>
        <strain evidence="5">EP155</strain>
    </source>
</reference>
<dbReference type="GO" id="GO:0005634">
    <property type="term" value="C:nucleus"/>
    <property type="evidence" value="ECO:0007669"/>
    <property type="project" value="UniProtKB-SubCell"/>
</dbReference>
<name>A0A9P4Y495_CRYP1</name>
<comment type="subcellular location">
    <subcellularLocation>
        <location evidence="1">Nucleus</location>
    </subcellularLocation>
</comment>
<accession>A0A9P4Y495</accession>
<dbReference type="GO" id="GO:0003677">
    <property type="term" value="F:DNA binding"/>
    <property type="evidence" value="ECO:0007669"/>
    <property type="project" value="InterPro"/>
</dbReference>
<dbReference type="GO" id="GO:0006351">
    <property type="term" value="P:DNA-templated transcription"/>
    <property type="evidence" value="ECO:0007669"/>
    <property type="project" value="InterPro"/>
</dbReference>
<gene>
    <name evidence="5" type="ORF">M406DRAFT_346258</name>
</gene>